<dbReference type="SUPFAM" id="SSF46689">
    <property type="entry name" value="Homeodomain-like"/>
    <property type="match status" value="1"/>
</dbReference>
<dbReference type="Gene3D" id="1.10.10.60">
    <property type="entry name" value="Homeodomain-like"/>
    <property type="match status" value="1"/>
</dbReference>
<keyword evidence="5" id="KW-1185">Reference proteome</keyword>
<dbReference type="PROSITE" id="PS50977">
    <property type="entry name" value="HTH_TETR_2"/>
    <property type="match status" value="1"/>
</dbReference>
<dbReference type="PRINTS" id="PR00455">
    <property type="entry name" value="HTHTETR"/>
</dbReference>
<accession>A0ABX8GSL3</accession>
<dbReference type="InterPro" id="IPR050624">
    <property type="entry name" value="HTH-type_Tx_Regulator"/>
</dbReference>
<dbReference type="InterPro" id="IPR001647">
    <property type="entry name" value="HTH_TetR"/>
</dbReference>
<dbReference type="Pfam" id="PF00440">
    <property type="entry name" value="TetR_N"/>
    <property type="match status" value="1"/>
</dbReference>
<keyword evidence="1 2" id="KW-0238">DNA-binding</keyword>
<evidence type="ECO:0000256" key="1">
    <source>
        <dbReference type="ARBA" id="ARBA00023125"/>
    </source>
</evidence>
<dbReference type="Gene3D" id="1.10.357.10">
    <property type="entry name" value="Tetracycline Repressor, domain 2"/>
    <property type="match status" value="1"/>
</dbReference>
<organism evidence="4 5">
    <name type="scientific">Flammeovirga kamogawensis</name>
    <dbReference type="NCBI Taxonomy" id="373891"/>
    <lineage>
        <taxon>Bacteria</taxon>
        <taxon>Pseudomonadati</taxon>
        <taxon>Bacteroidota</taxon>
        <taxon>Cytophagia</taxon>
        <taxon>Cytophagales</taxon>
        <taxon>Flammeovirgaceae</taxon>
        <taxon>Flammeovirga</taxon>
    </lineage>
</organism>
<gene>
    <name evidence="4" type="ORF">KM029_14375</name>
</gene>
<evidence type="ECO:0000259" key="3">
    <source>
        <dbReference type="PROSITE" id="PS50977"/>
    </source>
</evidence>
<dbReference type="EMBL" id="CP076128">
    <property type="protein sequence ID" value="QWG06506.1"/>
    <property type="molecule type" value="Genomic_DNA"/>
</dbReference>
<protein>
    <submittedName>
        <fullName evidence="4">TetR/AcrR family transcriptional regulator</fullName>
    </submittedName>
</protein>
<evidence type="ECO:0000256" key="2">
    <source>
        <dbReference type="PROSITE-ProRule" id="PRU00335"/>
    </source>
</evidence>
<proteinExistence type="predicted"/>
<dbReference type="PANTHER" id="PTHR43479">
    <property type="entry name" value="ACREF/ENVCD OPERON REPRESSOR-RELATED"/>
    <property type="match status" value="1"/>
</dbReference>
<feature type="domain" description="HTH tetR-type" evidence="3">
    <location>
        <begin position="4"/>
        <end position="64"/>
    </location>
</feature>
<feature type="DNA-binding region" description="H-T-H motif" evidence="2">
    <location>
        <begin position="27"/>
        <end position="46"/>
    </location>
</feature>
<dbReference type="InterPro" id="IPR009057">
    <property type="entry name" value="Homeodomain-like_sf"/>
</dbReference>
<dbReference type="InterPro" id="IPR036271">
    <property type="entry name" value="Tet_transcr_reg_TetR-rel_C_sf"/>
</dbReference>
<evidence type="ECO:0000313" key="5">
    <source>
        <dbReference type="Proteomes" id="UP000682802"/>
    </source>
</evidence>
<dbReference type="PANTHER" id="PTHR43479:SF11">
    <property type="entry name" value="ACREF_ENVCD OPERON REPRESSOR-RELATED"/>
    <property type="match status" value="1"/>
</dbReference>
<dbReference type="Proteomes" id="UP000682802">
    <property type="component" value="Chromosome 1"/>
</dbReference>
<sequence length="214" mass="25552">MEIDQLRIRIIEEARQQFQVNGLKRVTMSDISQAIGVSKKTLYTVFSNKKELVEATLSYHMEEDINYMEEVNELDEDAVFKLAKTFYYFYERVRIVNPMTFMDMKKFYPEIWSKYECHKKGCFHDTLISIIQQGCSEQLFYGDIDVELLVIMRMWQVETAFDHNFFPHDRFPLAKMQLEFFKHFIRGIATPNGVKLLDQYLTEFNKQDNQSTIL</sequence>
<reference evidence="4 5" key="1">
    <citation type="submission" date="2021-05" db="EMBL/GenBank/DDBJ databases">
        <title>Comparative genomic studies on the polysaccharide-degrading batcterial strains of the Flammeovirga genus.</title>
        <authorList>
            <person name="Zewei F."/>
            <person name="Zheng Z."/>
            <person name="Yu L."/>
            <person name="Ruyue G."/>
            <person name="Yanhong M."/>
            <person name="Yuanyuan C."/>
            <person name="Jingyan G."/>
            <person name="Wenjun H."/>
        </authorList>
    </citation>
    <scope>NUCLEOTIDE SEQUENCE [LARGE SCALE GENOMIC DNA]</scope>
    <source>
        <strain evidence="4 5">YS10</strain>
    </source>
</reference>
<name>A0ABX8GSL3_9BACT</name>
<dbReference type="RefSeq" id="WP_158631066.1">
    <property type="nucleotide sequence ID" value="NZ_CP076128.1"/>
</dbReference>
<evidence type="ECO:0000313" key="4">
    <source>
        <dbReference type="EMBL" id="QWG06506.1"/>
    </source>
</evidence>
<dbReference type="SUPFAM" id="SSF48498">
    <property type="entry name" value="Tetracyclin repressor-like, C-terminal domain"/>
    <property type="match status" value="1"/>
</dbReference>